<protein>
    <submittedName>
        <fullName evidence="1">Uncharacterized protein</fullName>
    </submittedName>
</protein>
<dbReference type="AlphaFoldDB" id="A0A6I8LP27"/>
<organism evidence="1 2">
    <name type="scientific">Amycolatopsis camponoti</name>
    <dbReference type="NCBI Taxonomy" id="2606593"/>
    <lineage>
        <taxon>Bacteria</taxon>
        <taxon>Bacillati</taxon>
        <taxon>Actinomycetota</taxon>
        <taxon>Actinomycetes</taxon>
        <taxon>Pseudonocardiales</taxon>
        <taxon>Pseudonocardiaceae</taxon>
        <taxon>Amycolatopsis</taxon>
    </lineage>
</organism>
<dbReference type="EMBL" id="CABVGP010000001">
    <property type="protein sequence ID" value="VVJ18770.1"/>
    <property type="molecule type" value="Genomic_DNA"/>
</dbReference>
<evidence type="ECO:0000313" key="2">
    <source>
        <dbReference type="Proteomes" id="UP000399805"/>
    </source>
</evidence>
<accession>A0A6I8LP27</accession>
<reference evidence="1 2" key="1">
    <citation type="submission" date="2019-09" db="EMBL/GenBank/DDBJ databases">
        <authorList>
            <person name="Leyn A S."/>
        </authorList>
    </citation>
    <scope>NUCLEOTIDE SEQUENCE [LARGE SCALE GENOMIC DNA]</scope>
    <source>
        <strain evidence="1">AA231_1</strain>
    </source>
</reference>
<sequence length="127" mass="13259">MQKEVHDLFDRRAGRVTLSGDPEVNPCRTGNLSGHKPLAHRGFREESTMKTRIAALAAALALASAVATAAPASADPVPGNANQFYAYCAVDLLGVPLGCTETDAAHASHICQYVATGVGLGLDCIQR</sequence>
<proteinExistence type="predicted"/>
<keyword evidence="2" id="KW-1185">Reference proteome</keyword>
<gene>
    <name evidence="1" type="ORF">AA23TX_03791</name>
</gene>
<name>A0A6I8LP27_9PSEU</name>
<evidence type="ECO:0000313" key="1">
    <source>
        <dbReference type="EMBL" id="VVJ18770.1"/>
    </source>
</evidence>
<dbReference type="Proteomes" id="UP000399805">
    <property type="component" value="Unassembled WGS sequence"/>
</dbReference>